<dbReference type="GO" id="GO:0005737">
    <property type="term" value="C:cytoplasm"/>
    <property type="evidence" value="ECO:0007669"/>
    <property type="project" value="TreeGrafter"/>
</dbReference>
<dbReference type="GO" id="GO:0008270">
    <property type="term" value="F:zinc ion binding"/>
    <property type="evidence" value="ECO:0007669"/>
    <property type="project" value="InterPro"/>
</dbReference>
<reference evidence="2 3" key="1">
    <citation type="submission" date="2017-09" db="EMBL/GenBank/DDBJ databases">
        <authorList>
            <person name="Ehlers B."/>
            <person name="Leendertz F.H."/>
        </authorList>
    </citation>
    <scope>NUCLEOTIDE SEQUENCE [LARGE SCALE GENOMIC DNA]</scope>
    <source>
        <strain evidence="2 3">DSM 16848</strain>
    </source>
</reference>
<dbReference type="GO" id="GO:0070290">
    <property type="term" value="F:N-acylphosphatidylethanolamine-specific phospholipase D activity"/>
    <property type="evidence" value="ECO:0007669"/>
    <property type="project" value="InterPro"/>
</dbReference>
<dbReference type="Pfam" id="PF12706">
    <property type="entry name" value="Lactamase_B_2"/>
    <property type="match status" value="1"/>
</dbReference>
<dbReference type="EMBL" id="OCNF01000012">
    <property type="protein sequence ID" value="SOD69022.1"/>
    <property type="molecule type" value="Genomic_DNA"/>
</dbReference>
<dbReference type="SUPFAM" id="SSF56281">
    <property type="entry name" value="Metallo-hydrolase/oxidoreductase"/>
    <property type="match status" value="1"/>
</dbReference>
<dbReference type="InterPro" id="IPR024884">
    <property type="entry name" value="NAPE-PLD"/>
</dbReference>
<dbReference type="OrthoDB" id="9805728at2"/>
<name>A0A286EDN9_9NEIS</name>
<dbReference type="PANTHER" id="PTHR15032">
    <property type="entry name" value="N-ACYL-PHOSPHATIDYLETHANOLAMINE-HYDROLYZING PHOSPHOLIPASE D"/>
    <property type="match status" value="1"/>
</dbReference>
<evidence type="ECO:0000313" key="3">
    <source>
        <dbReference type="Proteomes" id="UP000219669"/>
    </source>
</evidence>
<dbReference type="InterPro" id="IPR001279">
    <property type="entry name" value="Metallo-B-lactamas"/>
</dbReference>
<accession>A0A286EDN9</accession>
<sequence>MKKMFIVFLIIITVLVLVVVAYLQLPLFGANPTGERLAKIQTSPHYKNGQFHNLSDTPTWTGDTSIIKGLYRFLFEKDKNVAPKSPIPSIKTDLNTLPKNKDYFVWLGHSSYLLHLNQKTYLIDPVLVSATPLPFGGKPFKGADIYMPNDMPKVDYLIITHDHYDHLDYDTIKAMKDRIGQVIIGLGNGAHFERWGFSPTQLIELDWYQDITLGDLHITALPARHSSGRALKQNQTLWASFMLQAGNKTIYIGGDSGYDVFFKDIAKQFPNIDVAIMENGQYDKDWANIHFLPNDFIQAVKDLNPKKLLAVHNSKFILAKHAWDEPMKLLSQSAEQENLPLFTPKIGEVFYLDDNPDFEKWWERVE</sequence>
<dbReference type="PANTHER" id="PTHR15032:SF4">
    <property type="entry name" value="N-ACYL-PHOSPHATIDYLETHANOLAMINE-HYDROLYZING PHOSPHOLIPASE D"/>
    <property type="match status" value="1"/>
</dbReference>
<evidence type="ECO:0000313" key="2">
    <source>
        <dbReference type="EMBL" id="SOD69022.1"/>
    </source>
</evidence>
<dbReference type="Gene3D" id="3.60.15.10">
    <property type="entry name" value="Ribonuclease Z/Hydroxyacylglutathione hydrolase-like"/>
    <property type="match status" value="1"/>
</dbReference>
<organism evidence="2 3">
    <name type="scientific">Alysiella filiformis DSM 16848</name>
    <dbReference type="NCBI Taxonomy" id="1120981"/>
    <lineage>
        <taxon>Bacteria</taxon>
        <taxon>Pseudomonadati</taxon>
        <taxon>Pseudomonadota</taxon>
        <taxon>Betaproteobacteria</taxon>
        <taxon>Neisseriales</taxon>
        <taxon>Neisseriaceae</taxon>
        <taxon>Alysiella</taxon>
    </lineage>
</organism>
<keyword evidence="3" id="KW-1185">Reference proteome</keyword>
<dbReference type="InterPro" id="IPR036866">
    <property type="entry name" value="RibonucZ/Hydroxyglut_hydro"/>
</dbReference>
<evidence type="ECO:0000259" key="1">
    <source>
        <dbReference type="Pfam" id="PF12706"/>
    </source>
</evidence>
<dbReference type="Proteomes" id="UP000219669">
    <property type="component" value="Unassembled WGS sequence"/>
</dbReference>
<protein>
    <submittedName>
        <fullName evidence="2">L-ascorbate metabolism protein UlaG, beta-lactamase superfamily</fullName>
    </submittedName>
</protein>
<gene>
    <name evidence="2" type="ORF">SAMN02746062_01489</name>
</gene>
<proteinExistence type="predicted"/>
<feature type="domain" description="Metallo-beta-lactamase" evidence="1">
    <location>
        <begin position="121"/>
        <end position="312"/>
    </location>
</feature>
<dbReference type="PIRSF" id="PIRSF038896">
    <property type="entry name" value="NAPE-PLD"/>
    <property type="match status" value="1"/>
</dbReference>
<dbReference type="AlphaFoldDB" id="A0A286EDN9"/>